<dbReference type="EMBL" id="BAHE01000022">
    <property type="protein sequence ID" value="GAC01106.1"/>
    <property type="molecule type" value="Genomic_DNA"/>
</dbReference>
<feature type="domain" description="NADH:flavin oxidoreductase/NADH oxidase N-terminal" evidence="3">
    <location>
        <begin position="14"/>
        <end position="236"/>
    </location>
</feature>
<evidence type="ECO:0000256" key="1">
    <source>
        <dbReference type="ARBA" id="ARBA00022630"/>
    </source>
</evidence>
<protein>
    <submittedName>
        <fullName evidence="4">Putative oxidoreductase</fullName>
    </submittedName>
</protein>
<keyword evidence="5" id="KW-1185">Reference proteome</keyword>
<evidence type="ECO:0000259" key="3">
    <source>
        <dbReference type="Pfam" id="PF00724"/>
    </source>
</evidence>
<dbReference type="Pfam" id="PF00724">
    <property type="entry name" value="Oxidored_FMN"/>
    <property type="match status" value="1"/>
</dbReference>
<dbReference type="GO" id="GO:0016491">
    <property type="term" value="F:oxidoreductase activity"/>
    <property type="evidence" value="ECO:0007669"/>
    <property type="project" value="UniProtKB-KW"/>
</dbReference>
<dbReference type="Gene3D" id="3.20.20.70">
    <property type="entry name" value="Aldolase class I"/>
    <property type="match status" value="1"/>
</dbReference>
<evidence type="ECO:0000256" key="2">
    <source>
        <dbReference type="ARBA" id="ARBA00023002"/>
    </source>
</evidence>
<organism evidence="4 5">
    <name type="scientific">Gordonia namibiensis NBRC 108229</name>
    <dbReference type="NCBI Taxonomy" id="1208314"/>
    <lineage>
        <taxon>Bacteria</taxon>
        <taxon>Bacillati</taxon>
        <taxon>Actinomycetota</taxon>
        <taxon>Actinomycetes</taxon>
        <taxon>Mycobacteriales</taxon>
        <taxon>Gordoniaceae</taxon>
        <taxon>Gordonia</taxon>
    </lineage>
</organism>
<dbReference type="CDD" id="cd02803">
    <property type="entry name" value="OYE_like_FMN_family"/>
    <property type="match status" value="1"/>
</dbReference>
<dbReference type="GO" id="GO:0010181">
    <property type="term" value="F:FMN binding"/>
    <property type="evidence" value="ECO:0007669"/>
    <property type="project" value="InterPro"/>
</dbReference>
<dbReference type="InterPro" id="IPR013785">
    <property type="entry name" value="Aldolase_TIM"/>
</dbReference>
<dbReference type="InterPro" id="IPR051799">
    <property type="entry name" value="NADH_flavin_oxidoreductase"/>
</dbReference>
<name>K6WNV4_9ACTN</name>
<gene>
    <name evidence="4" type="ORF">GONAM_22_00810</name>
</gene>
<dbReference type="SUPFAM" id="SSF51395">
    <property type="entry name" value="FMN-linked oxidoreductases"/>
    <property type="match status" value="1"/>
</dbReference>
<dbReference type="Proteomes" id="UP000035058">
    <property type="component" value="Unassembled WGS sequence"/>
</dbReference>
<proteinExistence type="predicted"/>
<sequence length="431" mass="46551">MRGTDVDSPDAGPFSPAKLGPLTLRNRLIKCATFEGMTPDALVTDELVEFHREVAAGGVAMSTVAYCAVSPEGRTDRHQIWMRPEAMPGLRKLTDAIHSEGALAAAQLGHAGAVANSVSNRAKAWGPGRIPAPMGMSLTHKASVSDIAELRVKFRQAARIAVDSGFDGLEIHCGHNYLISSFLSPLLNHRRDAYGGSLVNRARMAREVVESVREEVGDEAAIWVKLNTYDGVGKPDIERSPEARAKGRAKLSSFNVDEACQVAQLLESDGHLDAIEPTAGSSLLNPMYLFHGEAPRKEFAAAFSGPMKYGLKAFAPIFLKRYQYHDGYLLPLARELRKAVDLPMILLGGVTDRASMDTAMAEGFEFMAMGRAILREPDLPLRIAADPTTTSKCVHCNLCMPTIYSHTRCPIRTGEVPDPLAISPTVSGSAS</sequence>
<reference evidence="4 5" key="1">
    <citation type="submission" date="2012-08" db="EMBL/GenBank/DDBJ databases">
        <title>Whole genome shotgun sequence of Gordonia namibiensis NBRC 108229.</title>
        <authorList>
            <person name="Isaki-Nakamura S."/>
            <person name="Hosoyama A."/>
            <person name="Tsuchikane K."/>
            <person name="Katsumata H."/>
            <person name="Baba S."/>
            <person name="Yamazaki S."/>
            <person name="Fujita N."/>
        </authorList>
    </citation>
    <scope>NUCLEOTIDE SEQUENCE [LARGE SCALE GENOMIC DNA]</scope>
    <source>
        <strain evidence="4 5">NBRC 108229</strain>
    </source>
</reference>
<dbReference type="InterPro" id="IPR001155">
    <property type="entry name" value="OxRdtase_FMN_N"/>
</dbReference>
<evidence type="ECO:0000313" key="4">
    <source>
        <dbReference type="EMBL" id="GAC01106.1"/>
    </source>
</evidence>
<comment type="caution">
    <text evidence="4">The sequence shown here is derived from an EMBL/GenBank/DDBJ whole genome shotgun (WGS) entry which is preliminary data.</text>
</comment>
<dbReference type="PANTHER" id="PTHR43656">
    <property type="entry name" value="BINDING OXIDOREDUCTASE, PUTATIVE (AFU_ORTHOLOGUE AFUA_2G08260)-RELATED"/>
    <property type="match status" value="1"/>
</dbReference>
<keyword evidence="1" id="KW-0285">Flavoprotein</keyword>
<dbReference type="PANTHER" id="PTHR43656:SF2">
    <property type="entry name" value="BINDING OXIDOREDUCTASE, PUTATIVE (AFU_ORTHOLOGUE AFUA_2G08260)-RELATED"/>
    <property type="match status" value="1"/>
</dbReference>
<accession>K6WNV4</accession>
<evidence type="ECO:0000313" key="5">
    <source>
        <dbReference type="Proteomes" id="UP000035058"/>
    </source>
</evidence>
<dbReference type="AlphaFoldDB" id="K6WNV4"/>
<keyword evidence="2" id="KW-0560">Oxidoreductase</keyword>